<dbReference type="RefSeq" id="WP_093270965.1">
    <property type="nucleotide sequence ID" value="NZ_FNDD01000005.1"/>
</dbReference>
<accession>A0A1G7YJU6</accession>
<evidence type="ECO:0000313" key="2">
    <source>
        <dbReference type="Proteomes" id="UP000198854"/>
    </source>
</evidence>
<dbReference type="Gene3D" id="3.40.50.720">
    <property type="entry name" value="NAD(P)-binding Rossmann-like Domain"/>
    <property type="match status" value="1"/>
</dbReference>
<keyword evidence="2" id="KW-1185">Reference proteome</keyword>
<dbReference type="STRING" id="861298.SAMN04488136_105142"/>
<dbReference type="SUPFAM" id="SSF51735">
    <property type="entry name" value="NAD(P)-binding Rossmann-fold domains"/>
    <property type="match status" value="1"/>
</dbReference>
<gene>
    <name evidence="1" type="ORF">SAMN04488136_105142</name>
</gene>
<dbReference type="InterPro" id="IPR014843">
    <property type="entry name" value="Him1/Fmp52"/>
</dbReference>
<dbReference type="Proteomes" id="UP000198854">
    <property type="component" value="Unassembled WGS sequence"/>
</dbReference>
<dbReference type="InterPro" id="IPR036291">
    <property type="entry name" value="NAD(P)-bd_dom_sf"/>
</dbReference>
<dbReference type="PANTHER" id="PTHR14097:SF7">
    <property type="entry name" value="OXIDOREDUCTASE HTATIP2"/>
    <property type="match status" value="1"/>
</dbReference>
<dbReference type="AlphaFoldDB" id="A0A1G7YJU6"/>
<dbReference type="PANTHER" id="PTHR14097">
    <property type="entry name" value="OXIDOREDUCTASE HTATIP2"/>
    <property type="match status" value="1"/>
</dbReference>
<sequence>MAINHDHKAVIVAGGSGLVGSELVKQLLDSPSIEHVYALVRKPMVFQSHKLECLVTPDLLIHTWDEDKVAPTLGFICLGTTLKQAGSKSGLEKVDYELVCQVAQEMKVLGVKKIAVVSSLGASIRSFSHYLRCKGKMEQAIRQVGFEHITFVRPGPLVGLRDTPRRGEIITNGLLKVLRPLLIGRLKNFIPIRASRVAQAMIYSLFQSTDKKVEIYHSAEIKQWLKQYK</sequence>
<protein>
    <submittedName>
        <fullName evidence="1">NAD(P)H-binding</fullName>
    </submittedName>
</protein>
<evidence type="ECO:0000313" key="1">
    <source>
        <dbReference type="EMBL" id="SDG96090.1"/>
    </source>
</evidence>
<dbReference type="EMBL" id="FNDD01000005">
    <property type="protein sequence ID" value="SDG96090.1"/>
    <property type="molecule type" value="Genomic_DNA"/>
</dbReference>
<dbReference type="Pfam" id="PF08732">
    <property type="entry name" value="HIM1"/>
    <property type="match status" value="1"/>
</dbReference>
<proteinExistence type="predicted"/>
<reference evidence="1 2" key="1">
    <citation type="submission" date="2016-10" db="EMBL/GenBank/DDBJ databases">
        <authorList>
            <person name="de Groot N.N."/>
        </authorList>
    </citation>
    <scope>NUCLEOTIDE SEQUENCE [LARGE SCALE GENOMIC DNA]</scope>
    <source>
        <strain evidence="1 2">CGMCC 1.10228</strain>
    </source>
</reference>
<dbReference type="OrthoDB" id="9798632at2"/>
<organism evidence="1 2">
    <name type="scientific">Vibrio xiamenensis</name>
    <dbReference type="NCBI Taxonomy" id="861298"/>
    <lineage>
        <taxon>Bacteria</taxon>
        <taxon>Pseudomonadati</taxon>
        <taxon>Pseudomonadota</taxon>
        <taxon>Gammaproteobacteria</taxon>
        <taxon>Vibrionales</taxon>
        <taxon>Vibrionaceae</taxon>
        <taxon>Vibrio</taxon>
    </lineage>
</organism>
<name>A0A1G7YJU6_9VIBR</name>